<dbReference type="Pfam" id="PF24846">
    <property type="entry name" value="PolC_DP2_cat"/>
    <property type="match status" value="1"/>
</dbReference>
<dbReference type="EMBL" id="KF900305">
    <property type="protein sequence ID" value="AIE90314.1"/>
    <property type="molecule type" value="Genomic_DNA"/>
</dbReference>
<gene>
    <name evidence="2" type="primary">DPB1</name>
</gene>
<keyword evidence="2" id="KW-0808">Transferase</keyword>
<proteinExistence type="predicted"/>
<accession>A0A075FG94</accession>
<dbReference type="InterPro" id="IPR056172">
    <property type="entry name" value="PolC_DP2_cat_dom"/>
</dbReference>
<dbReference type="InterPro" id="IPR004475">
    <property type="entry name" value="PolC_DP2"/>
</dbReference>
<dbReference type="EC" id="2.7.7.7" evidence="2"/>
<sequence length="200" mass="22900">MHTYPKEFYYETSNNPNPTSIRTKIQTTEEFVLAGNEKQFIDFHFTHTTSAISTGPPRTSYITDKNINIKIDKQLDIAKKIDAVDPDKVVRSLIKTHLIPDIIGNTRAYLGQEFRCKNKYCQKKAKRMPLKNRCRACHGPLQATVTRGSALKYLPLAIRLSNEYDVGDYIKNRIELLQDEALSIFPSGKDENQTELTTFV</sequence>
<evidence type="ECO:0000313" key="2">
    <source>
        <dbReference type="EMBL" id="AIE90314.1"/>
    </source>
</evidence>
<evidence type="ECO:0000259" key="1">
    <source>
        <dbReference type="Pfam" id="PF24846"/>
    </source>
</evidence>
<dbReference type="GO" id="GO:0006260">
    <property type="term" value="P:DNA replication"/>
    <property type="evidence" value="ECO:0007669"/>
    <property type="project" value="InterPro"/>
</dbReference>
<keyword evidence="2" id="KW-0548">Nucleotidyltransferase</keyword>
<reference evidence="2" key="1">
    <citation type="journal article" date="2014" name="Genome Biol. Evol.">
        <title>Pangenome evidence for extensive interdomain horizontal transfer affecting lineage core and shell genes in uncultured planktonic thaumarchaeota and euryarchaeota.</title>
        <authorList>
            <person name="Deschamps P."/>
            <person name="Zivanovic Y."/>
            <person name="Moreira D."/>
            <person name="Rodriguez-Valera F."/>
            <person name="Lopez-Garcia P."/>
        </authorList>
    </citation>
    <scope>NUCLEOTIDE SEQUENCE</scope>
</reference>
<dbReference type="PANTHER" id="PTHR42210:SF1">
    <property type="entry name" value="DNA POLYMERASE II LARGE SUBUNIT"/>
    <property type="match status" value="1"/>
</dbReference>
<protein>
    <submittedName>
        <fullName evidence="2">DNA polymerase II large subunit (DPB1)</fullName>
        <ecNumber evidence="2">2.7.7.7</ecNumber>
    </submittedName>
</protein>
<organism evidence="2">
    <name type="scientific">uncultured marine thaumarchaeote AD1000_02_C08</name>
    <dbReference type="NCBI Taxonomy" id="1455880"/>
    <lineage>
        <taxon>Archaea</taxon>
        <taxon>Nitrososphaerota</taxon>
        <taxon>environmental samples</taxon>
    </lineage>
</organism>
<dbReference type="GO" id="GO:0003677">
    <property type="term" value="F:DNA binding"/>
    <property type="evidence" value="ECO:0007669"/>
    <property type="project" value="InterPro"/>
</dbReference>
<name>A0A075FG94_9ARCH</name>
<dbReference type="GO" id="GO:0003887">
    <property type="term" value="F:DNA-directed DNA polymerase activity"/>
    <property type="evidence" value="ECO:0007669"/>
    <property type="project" value="UniProtKB-EC"/>
</dbReference>
<feature type="domain" description="DNA polymerase II large subunit DP2 catalytic" evidence="1">
    <location>
        <begin position="1"/>
        <end position="65"/>
    </location>
</feature>
<dbReference type="AlphaFoldDB" id="A0A075FG94"/>
<dbReference type="PANTHER" id="PTHR42210">
    <property type="entry name" value="DNA POLYMERASE II LARGE SUBUNIT"/>
    <property type="match status" value="1"/>
</dbReference>